<keyword evidence="3" id="KW-1185">Reference proteome</keyword>
<evidence type="ECO:0000256" key="1">
    <source>
        <dbReference type="SAM" id="MobiDB-lite"/>
    </source>
</evidence>
<dbReference type="EMBL" id="VCPD01000002">
    <property type="protein sequence ID" value="TMV08919.1"/>
    <property type="molecule type" value="Genomic_DNA"/>
</dbReference>
<name>A0ABY2X117_9RHOB</name>
<proteinExistence type="predicted"/>
<evidence type="ECO:0000313" key="3">
    <source>
        <dbReference type="Proteomes" id="UP001193035"/>
    </source>
</evidence>
<accession>A0ABY2X117</accession>
<organism evidence="2 3">
    <name type="scientific">Ruegeria sediminis</name>
    <dbReference type="NCBI Taxonomy" id="2583820"/>
    <lineage>
        <taxon>Bacteria</taxon>
        <taxon>Pseudomonadati</taxon>
        <taxon>Pseudomonadota</taxon>
        <taxon>Alphaproteobacteria</taxon>
        <taxon>Rhodobacterales</taxon>
        <taxon>Roseobacteraceae</taxon>
        <taxon>Ruegeria</taxon>
    </lineage>
</organism>
<protein>
    <submittedName>
        <fullName evidence="2">Type I secretion protein</fullName>
    </submittedName>
</protein>
<reference evidence="2 3" key="1">
    <citation type="submission" date="2019-05" db="EMBL/GenBank/DDBJ databases">
        <title>Ruegeria sp. nov., isolated from tidal flat.</title>
        <authorList>
            <person name="Kim W."/>
        </authorList>
    </citation>
    <scope>NUCLEOTIDE SEQUENCE [LARGE SCALE GENOMIC DNA]</scope>
    <source>
        <strain evidence="2 3">CAU 1488</strain>
    </source>
</reference>
<evidence type="ECO:0000313" key="2">
    <source>
        <dbReference type="EMBL" id="TMV08919.1"/>
    </source>
</evidence>
<feature type="region of interest" description="Disordered" evidence="1">
    <location>
        <begin position="634"/>
        <end position="662"/>
    </location>
</feature>
<dbReference type="Proteomes" id="UP001193035">
    <property type="component" value="Unassembled WGS sequence"/>
</dbReference>
<comment type="caution">
    <text evidence="2">The sequence shown here is derived from an EMBL/GenBank/DDBJ whole genome shotgun (WGS) entry which is preliminary data.</text>
</comment>
<dbReference type="RefSeq" id="WP_138840948.1">
    <property type="nucleotide sequence ID" value="NZ_VCPD01000002.1"/>
</dbReference>
<gene>
    <name evidence="2" type="ORF">FGK63_07305</name>
</gene>
<sequence length="662" mass="71264">MALDSISEQIAHFIGVFDLTIEQARLRDQYEEFTALRRQAEIDGLDDPIRIKVHVDLEPDPGNYKPLDYKFKELPPSEIAPPDLGPGIIEGPVETQNGGSDAPAPQDVLLAGNDAAARLIMMAENPEPDNEYQGSAVTFTAQYIYMSDNDTLGTGDFRDTGEMIAKAEALFNHAEAMHALAVPGWSIESFLSVSNVEAIAEAMKAEYSSDIEGLVVHRFHGEDAVGIIVNGEYVEEMPTWDDLLPHYHKPAEEEEDADGLTEKDLPAEWDRSKDEEFEDGHTVIVGGNLAINEANIQIGWVDAPYIALGGKSISLTMISQVAIVSDRDQGGQGGKGSGTDVYQVSNIETVSNPATWIPSDEDDATDQPSFLTVDWIQGDLVVTNFIKQIIDATDIDHISTEISASSSYFALGDNDLFNSNTILQLGSYYDLILIGGNMISIDMIFQTLALMDDDVLSGMGSYGGAADASDNNLLMNQASVKTMGQDTHDVPSANLTDALSYQKMDNEALEQALLSDPMFAGMEQMRVLKIDGSLLQVNIVEQITKLSDQDDVHLLGGGANAAAVVAGSNAMLNSASITKLGVDSVVMANSEEYSDLLLHQASLMDTPEDEAGGDELVNEAIAFLMEDGQLPDAAQNGSGLQGYGPEDLDQSTTVDGMQSMLA</sequence>
<feature type="compositionally biased region" description="Polar residues" evidence="1">
    <location>
        <begin position="650"/>
        <end position="662"/>
    </location>
</feature>